<dbReference type="Gene3D" id="3.30.70.60">
    <property type="match status" value="1"/>
</dbReference>
<reference evidence="6 7" key="1">
    <citation type="submission" date="2019-03" db="EMBL/GenBank/DDBJ databases">
        <title>Genomic Encyclopedia of Archaeal and Bacterial Type Strains, Phase II (KMG-II): from individual species to whole genera.</title>
        <authorList>
            <person name="Goeker M."/>
        </authorList>
    </citation>
    <scope>NUCLEOTIDE SEQUENCE [LARGE SCALE GENOMIC DNA]</scope>
    <source>
        <strain evidence="6 7">ATCC 700618</strain>
    </source>
</reference>
<evidence type="ECO:0000256" key="3">
    <source>
        <dbReference type="ARBA" id="ARBA00035294"/>
    </source>
</evidence>
<dbReference type="GO" id="GO:0005840">
    <property type="term" value="C:ribosome"/>
    <property type="evidence" value="ECO:0007669"/>
    <property type="project" value="UniProtKB-KW"/>
</dbReference>
<dbReference type="SUPFAM" id="SSF54995">
    <property type="entry name" value="Ribosomal protein S6"/>
    <property type="match status" value="1"/>
</dbReference>
<evidence type="ECO:0000256" key="4">
    <source>
        <dbReference type="HAMAP-Rule" id="MF_00360"/>
    </source>
</evidence>
<name>A0A4V6PSD0_9MOLU</name>
<dbReference type="HAMAP" id="MF_00360">
    <property type="entry name" value="Ribosomal_bS6"/>
    <property type="match status" value="1"/>
</dbReference>
<dbReference type="GO" id="GO:0003735">
    <property type="term" value="F:structural constituent of ribosome"/>
    <property type="evidence" value="ECO:0007669"/>
    <property type="project" value="InterPro"/>
</dbReference>
<dbReference type="InterPro" id="IPR020814">
    <property type="entry name" value="Ribosomal_S6_plastid/chlpt"/>
</dbReference>
<dbReference type="GO" id="GO:0006412">
    <property type="term" value="P:translation"/>
    <property type="evidence" value="ECO:0007669"/>
    <property type="project" value="UniProtKB-UniRule"/>
</dbReference>
<comment type="similarity">
    <text evidence="1 4">Belongs to the bacterial ribosomal protein bS6 family.</text>
</comment>
<keyword evidence="7" id="KW-1185">Reference proteome</keyword>
<dbReference type="EMBL" id="SNWN01000009">
    <property type="protein sequence ID" value="TDO21129.1"/>
    <property type="molecule type" value="Genomic_DNA"/>
</dbReference>
<dbReference type="NCBIfam" id="TIGR00166">
    <property type="entry name" value="S6"/>
    <property type="match status" value="1"/>
</dbReference>
<feature type="compositionally biased region" description="Basic and acidic residues" evidence="5">
    <location>
        <begin position="105"/>
        <end position="116"/>
    </location>
</feature>
<keyword evidence="4 6" id="KW-0689">Ribosomal protein</keyword>
<evidence type="ECO:0000256" key="2">
    <source>
        <dbReference type="ARBA" id="ARBA00035104"/>
    </source>
</evidence>
<proteinExistence type="inferred from homology"/>
<feature type="region of interest" description="Disordered" evidence="5">
    <location>
        <begin position="105"/>
        <end position="132"/>
    </location>
</feature>
<comment type="caution">
    <text evidence="6">The sequence shown here is derived from an EMBL/GenBank/DDBJ whole genome shotgun (WGS) entry which is preliminary data.</text>
</comment>
<comment type="function">
    <text evidence="2 4">Binds together with bS18 to 16S ribosomal RNA.</text>
</comment>
<dbReference type="InterPro" id="IPR000529">
    <property type="entry name" value="Ribosomal_bS6"/>
</dbReference>
<keyword evidence="4" id="KW-0694">RNA-binding</keyword>
<evidence type="ECO:0000256" key="1">
    <source>
        <dbReference type="ARBA" id="ARBA00009512"/>
    </source>
</evidence>
<dbReference type="Proteomes" id="UP000295518">
    <property type="component" value="Unassembled WGS sequence"/>
</dbReference>
<evidence type="ECO:0000313" key="7">
    <source>
        <dbReference type="Proteomes" id="UP000295518"/>
    </source>
</evidence>
<keyword evidence="4" id="KW-0687">Ribonucleoprotein</keyword>
<dbReference type="AlphaFoldDB" id="A0A4V6PSD0"/>
<keyword evidence="4" id="KW-0699">rRNA-binding</keyword>
<organism evidence="6 7">
    <name type="scientific">Mycoplasma testudineum</name>
    <dbReference type="NCBI Taxonomy" id="244584"/>
    <lineage>
        <taxon>Bacteria</taxon>
        <taxon>Bacillati</taxon>
        <taxon>Mycoplasmatota</taxon>
        <taxon>Mollicutes</taxon>
        <taxon>Mycoplasmataceae</taxon>
        <taxon>Mycoplasma</taxon>
    </lineage>
</organism>
<dbReference type="CDD" id="cd00473">
    <property type="entry name" value="bS6"/>
    <property type="match status" value="1"/>
</dbReference>
<dbReference type="InterPro" id="IPR035980">
    <property type="entry name" value="Ribosomal_bS6_sf"/>
</dbReference>
<dbReference type="InterPro" id="IPR014717">
    <property type="entry name" value="Transl_elong_EF1B/ribsomal_bS6"/>
</dbReference>
<protein>
    <recommendedName>
        <fullName evidence="3 4">Small ribosomal subunit protein bS6</fullName>
    </recommendedName>
</protein>
<dbReference type="Pfam" id="PF01250">
    <property type="entry name" value="Ribosomal_S6"/>
    <property type="match status" value="1"/>
</dbReference>
<dbReference type="GO" id="GO:0019843">
    <property type="term" value="F:rRNA binding"/>
    <property type="evidence" value="ECO:0007669"/>
    <property type="project" value="UniProtKB-UniRule"/>
</dbReference>
<evidence type="ECO:0000313" key="6">
    <source>
        <dbReference type="EMBL" id="TDO21129.1"/>
    </source>
</evidence>
<dbReference type="RefSeq" id="WP_094254359.1">
    <property type="nucleotide sequence ID" value="NZ_NNCE01000001.1"/>
</dbReference>
<dbReference type="GO" id="GO:1990904">
    <property type="term" value="C:ribonucleoprotein complex"/>
    <property type="evidence" value="ECO:0007669"/>
    <property type="project" value="UniProtKB-KW"/>
</dbReference>
<sequence length="132" mass="15331">MIKYEIMMILAPATDEKVAKDLLESTFKSGGIEKFEVMDRTELAYEINKSKTAKYVLAIVNSNNATEELSEFTRKVNINKVIWRKMVVNLTTERGLGKENVPMKIVERKPRFDKPRNQRPNNYRKSDTTSKE</sequence>
<evidence type="ECO:0000256" key="5">
    <source>
        <dbReference type="SAM" id="MobiDB-lite"/>
    </source>
</evidence>
<gene>
    <name evidence="4" type="primary">rpsF</name>
    <name evidence="6" type="ORF">EI74_0149</name>
</gene>
<accession>A0A4V6PSD0</accession>
<dbReference type="OrthoDB" id="9812702at2"/>